<dbReference type="InterPro" id="IPR010273">
    <property type="entry name" value="DUF881"/>
</dbReference>
<evidence type="ECO:0000256" key="1">
    <source>
        <dbReference type="ARBA" id="ARBA00009108"/>
    </source>
</evidence>
<dbReference type="RefSeq" id="WP_204797209.1">
    <property type="nucleotide sequence ID" value="NZ_JACDTV010000015.1"/>
</dbReference>
<gene>
    <name evidence="3" type="ORF">JOE61_002041</name>
</gene>
<dbReference type="Proteomes" id="UP000732378">
    <property type="component" value="Unassembled WGS sequence"/>
</dbReference>
<reference evidence="3 4" key="1">
    <citation type="submission" date="2021-01" db="EMBL/GenBank/DDBJ databases">
        <title>Sequencing the genomes of 1000 actinobacteria strains.</title>
        <authorList>
            <person name="Klenk H.-P."/>
        </authorList>
    </citation>
    <scope>NUCLEOTIDE SEQUENCE [LARGE SCALE GENOMIC DNA]</scope>
    <source>
        <strain evidence="3 4">DSM 18239</strain>
    </source>
</reference>
<feature type="coiled-coil region" evidence="2">
    <location>
        <begin position="80"/>
        <end position="107"/>
    </location>
</feature>
<proteinExistence type="inferred from homology"/>
<dbReference type="PANTHER" id="PTHR37313">
    <property type="entry name" value="UPF0749 PROTEIN RV1825"/>
    <property type="match status" value="1"/>
</dbReference>
<dbReference type="EMBL" id="JAFBBZ010000001">
    <property type="protein sequence ID" value="MBM7508227.1"/>
    <property type="molecule type" value="Genomic_DNA"/>
</dbReference>
<comment type="caution">
    <text evidence="3">The sequence shown here is derived from an EMBL/GenBank/DDBJ whole genome shotgun (WGS) entry which is preliminary data.</text>
</comment>
<dbReference type="Gene3D" id="3.30.70.1880">
    <property type="entry name" value="Protein of unknown function DUF881"/>
    <property type="match status" value="1"/>
</dbReference>
<keyword evidence="2" id="KW-0175">Coiled coil</keyword>
<dbReference type="Pfam" id="PF05949">
    <property type="entry name" value="DUF881"/>
    <property type="match status" value="1"/>
</dbReference>
<name>A0ABS2MAK9_9ACTN</name>
<comment type="similarity">
    <text evidence="1">Belongs to the UPF0749 family.</text>
</comment>
<keyword evidence="4" id="KW-1185">Reference proteome</keyword>
<protein>
    <submittedName>
        <fullName evidence="3">Uncharacterized protein YlxW (UPF0749 family)</fullName>
    </submittedName>
</protein>
<evidence type="ECO:0000256" key="2">
    <source>
        <dbReference type="SAM" id="Coils"/>
    </source>
</evidence>
<sequence>MTPGSHARPTPGEPPPGWWSRVRARAGVVAGGSPERRRPAGWRVLTPTVVLLSGSLFAVSAVSSDGTDLRPGITDLTTLVSSEAEQYEQLRSRVEALTADVNDLTDRLADRDVARVQGRIEEYADPAGLVPVEGEGVTITLTDSPLGVDETDQPERFLVVHQQDIQAVVNAMWRAGAEAVTIQGQRVVSTTGIKCEGPSVTLHGVPYPPPYVISAVGDPEELAESVEGDRYLSLYRQQSAQEDIQIGWEASFDEEVEAPAYSGLLDLSYAEPIV</sequence>
<dbReference type="PANTHER" id="PTHR37313:SF4">
    <property type="entry name" value="CONSERVED MEMBRANE PROTEIN-RELATED"/>
    <property type="match status" value="1"/>
</dbReference>
<organism evidence="3 4">
    <name type="scientific">Nocardioides salarius</name>
    <dbReference type="NCBI Taxonomy" id="374513"/>
    <lineage>
        <taxon>Bacteria</taxon>
        <taxon>Bacillati</taxon>
        <taxon>Actinomycetota</taxon>
        <taxon>Actinomycetes</taxon>
        <taxon>Propionibacteriales</taxon>
        <taxon>Nocardioidaceae</taxon>
        <taxon>Nocardioides</taxon>
    </lineage>
</organism>
<evidence type="ECO:0000313" key="4">
    <source>
        <dbReference type="Proteomes" id="UP000732378"/>
    </source>
</evidence>
<evidence type="ECO:0000313" key="3">
    <source>
        <dbReference type="EMBL" id="MBM7508227.1"/>
    </source>
</evidence>
<accession>A0ABS2MAK9</accession>